<organism evidence="1 2">
    <name type="scientific">Candidatus Neptunichlamydia vexilliferae</name>
    <dbReference type="NCBI Taxonomy" id="1651774"/>
    <lineage>
        <taxon>Bacteria</taxon>
        <taxon>Pseudomonadati</taxon>
        <taxon>Chlamydiota</taxon>
        <taxon>Chlamydiia</taxon>
        <taxon>Parachlamydiales</taxon>
        <taxon>Simkaniaceae</taxon>
        <taxon>Candidatus Neptunichlamydia</taxon>
    </lineage>
</organism>
<gene>
    <name evidence="1" type="ORF">NEPTK9_000478</name>
</gene>
<reference evidence="1 2" key="1">
    <citation type="submission" date="2020-01" db="EMBL/GenBank/DDBJ databases">
        <title>Draft genome sequence of Cand. Neptunochlamydia vexilliferae K9.</title>
        <authorList>
            <person name="Schulz F."/>
            <person name="Koestlbacher S."/>
            <person name="Wascher F."/>
            <person name="Pizzetti I."/>
            <person name="Horn M."/>
        </authorList>
    </citation>
    <scope>NUCLEOTIDE SEQUENCE [LARGE SCALE GENOMIC DNA]</scope>
    <source>
        <strain evidence="1 2">K9</strain>
    </source>
</reference>
<dbReference type="EMBL" id="JAAEJV010000007">
    <property type="protein sequence ID" value="MBF5058978.1"/>
    <property type="molecule type" value="Genomic_DNA"/>
</dbReference>
<dbReference type="Proteomes" id="UP001194714">
    <property type="component" value="Unassembled WGS sequence"/>
</dbReference>
<dbReference type="RefSeq" id="WP_194847278.1">
    <property type="nucleotide sequence ID" value="NZ_JAAEJV010000007.1"/>
</dbReference>
<comment type="caution">
    <text evidence="1">The sequence shown here is derived from an EMBL/GenBank/DDBJ whole genome shotgun (WGS) entry which is preliminary data.</text>
</comment>
<evidence type="ECO:0000313" key="2">
    <source>
        <dbReference type="Proteomes" id="UP001194714"/>
    </source>
</evidence>
<protein>
    <submittedName>
        <fullName evidence="1">Uncharacterized protein</fullName>
    </submittedName>
</protein>
<keyword evidence="2" id="KW-1185">Reference proteome</keyword>
<evidence type="ECO:0000313" key="1">
    <source>
        <dbReference type="EMBL" id="MBF5058978.1"/>
    </source>
</evidence>
<sequence length="58" mass="6973">MSNEMHDWILRAHEKSFQRAFETAVRTKTALVFFKDGEVVKVYPPYRYELVPEEPKEK</sequence>
<name>A0ABS0AXW6_9BACT</name>
<accession>A0ABS0AXW6</accession>
<proteinExistence type="predicted"/>